<evidence type="ECO:0000256" key="1">
    <source>
        <dbReference type="ARBA" id="ARBA00022485"/>
    </source>
</evidence>
<keyword evidence="7" id="KW-1185">Reference proteome</keyword>
<evidence type="ECO:0008006" key="8">
    <source>
        <dbReference type="Google" id="ProtNLM"/>
    </source>
</evidence>
<dbReference type="InterPro" id="IPR039650">
    <property type="entry name" value="HdrA-like"/>
</dbReference>
<dbReference type="GO" id="GO:0051539">
    <property type="term" value="F:4 iron, 4 sulfur cluster binding"/>
    <property type="evidence" value="ECO:0007669"/>
    <property type="project" value="UniProtKB-KW"/>
</dbReference>
<dbReference type="RefSeq" id="XP_038741060.1">
    <property type="nucleotide sequence ID" value="XM_038893724.1"/>
</dbReference>
<keyword evidence="5" id="KW-0411">Iron-sulfur</keyword>
<sequence>MSPPEIFDIVVYGSTSGAVATAVQASRLGRSVALVSPQEHIGGIQVNGLGATDIDNQAEFQNSTTLGGLNLELHQRISRHYGRLDRLNQVVEGKLKDPDVWRFEARVAEQVIRDWLAENPSVTIIKSRLVEKNAVVKDGTTIKAIRLENGQSISGKIFVEASYEGDLLAASRITWTLGRESSATYSESLAGVRAETLYRQIDVDIDPYLTPGDTSSGLLYGISPEPFGQPGAGDAHLQSYSYRLPLTDDPANRIPLTEPEGYDPAHFELHRRFARAGGEFYAPKKRLPGGKTDLIGSEGALSTDLLGMNDEWPVASYEGRKRILEETARFTKGFLWFLATDEAVPEPIRREWSRFGYCRDEFPDNGHFPYELYVRDARRMVSDYIVTEATASQDGAPEVPDPVAVAYWPTDTHSVRRILRDGRVHNEGFIFKDGHRWRPFGIAYRALVPRREEAGNLVSVTCPSSSHVGYGAVRLEHQFYALGQACANACDIALEKGVGMQEVPYEPLRERLLKQGVILDASSVGVPSFGDE</sequence>
<dbReference type="GO" id="GO:0016491">
    <property type="term" value="F:oxidoreductase activity"/>
    <property type="evidence" value="ECO:0007669"/>
    <property type="project" value="UniProtKB-KW"/>
</dbReference>
<comment type="caution">
    <text evidence="6">The sequence shown here is derived from an EMBL/GenBank/DDBJ whole genome shotgun (WGS) entry which is preliminary data.</text>
</comment>
<evidence type="ECO:0000256" key="3">
    <source>
        <dbReference type="ARBA" id="ARBA00023002"/>
    </source>
</evidence>
<proteinExistence type="predicted"/>
<reference evidence="6" key="1">
    <citation type="submission" date="2020-03" db="EMBL/GenBank/DDBJ databases">
        <authorList>
            <person name="He L."/>
        </authorList>
    </citation>
    <scope>NUCLEOTIDE SEQUENCE</scope>
    <source>
        <strain evidence="6">CkLH20</strain>
    </source>
</reference>
<gene>
    <name evidence="6" type="ORF">CkaCkLH20_11010</name>
</gene>
<evidence type="ECO:0000256" key="5">
    <source>
        <dbReference type="ARBA" id="ARBA00023014"/>
    </source>
</evidence>
<name>A0A9P6HWE0_9PEZI</name>
<dbReference type="PANTHER" id="PTHR43498:SF1">
    <property type="entry name" value="COB--COM HETERODISULFIDE REDUCTASE IRON-SULFUR SUBUNIT A"/>
    <property type="match status" value="1"/>
</dbReference>
<dbReference type="Proteomes" id="UP000781932">
    <property type="component" value="Unassembled WGS sequence"/>
</dbReference>
<evidence type="ECO:0000313" key="6">
    <source>
        <dbReference type="EMBL" id="KAF9871599.1"/>
    </source>
</evidence>
<dbReference type="GeneID" id="62166798"/>
<dbReference type="AlphaFoldDB" id="A0A9P6HWE0"/>
<evidence type="ECO:0000256" key="4">
    <source>
        <dbReference type="ARBA" id="ARBA00023004"/>
    </source>
</evidence>
<reference evidence="6" key="2">
    <citation type="submission" date="2020-11" db="EMBL/GenBank/DDBJ databases">
        <title>Whole genome sequencing of Colletotrichum sp.</title>
        <authorList>
            <person name="Li H."/>
        </authorList>
    </citation>
    <scope>NUCLEOTIDE SEQUENCE</scope>
    <source>
        <strain evidence="6">CkLH20</strain>
    </source>
</reference>
<keyword evidence="1" id="KW-0004">4Fe-4S</keyword>
<protein>
    <recommendedName>
        <fullName evidence="8">Xanthan lyase</fullName>
    </recommendedName>
</protein>
<dbReference type="EMBL" id="JAATWM020000044">
    <property type="protein sequence ID" value="KAF9871599.1"/>
    <property type="molecule type" value="Genomic_DNA"/>
</dbReference>
<keyword evidence="3" id="KW-0560">Oxidoreductase</keyword>
<accession>A0A9P6HWE0</accession>
<organism evidence="6 7">
    <name type="scientific">Colletotrichum karsti</name>
    <dbReference type="NCBI Taxonomy" id="1095194"/>
    <lineage>
        <taxon>Eukaryota</taxon>
        <taxon>Fungi</taxon>
        <taxon>Dikarya</taxon>
        <taxon>Ascomycota</taxon>
        <taxon>Pezizomycotina</taxon>
        <taxon>Sordariomycetes</taxon>
        <taxon>Hypocreomycetidae</taxon>
        <taxon>Glomerellales</taxon>
        <taxon>Glomerellaceae</taxon>
        <taxon>Colletotrichum</taxon>
        <taxon>Colletotrichum boninense species complex</taxon>
    </lineage>
</organism>
<dbReference type="SUPFAM" id="SSF51905">
    <property type="entry name" value="FAD/NAD(P)-binding domain"/>
    <property type="match status" value="1"/>
</dbReference>
<keyword evidence="2" id="KW-0479">Metal-binding</keyword>
<evidence type="ECO:0000313" key="7">
    <source>
        <dbReference type="Proteomes" id="UP000781932"/>
    </source>
</evidence>
<keyword evidence="4" id="KW-0408">Iron</keyword>
<dbReference type="InterPro" id="IPR036188">
    <property type="entry name" value="FAD/NAD-bd_sf"/>
</dbReference>
<dbReference type="Pfam" id="PF12831">
    <property type="entry name" value="FAD_oxidored"/>
    <property type="match status" value="1"/>
</dbReference>
<dbReference type="OrthoDB" id="10264636at2759"/>
<evidence type="ECO:0000256" key="2">
    <source>
        <dbReference type="ARBA" id="ARBA00022723"/>
    </source>
</evidence>
<dbReference type="GO" id="GO:0046872">
    <property type="term" value="F:metal ion binding"/>
    <property type="evidence" value="ECO:0007669"/>
    <property type="project" value="UniProtKB-KW"/>
</dbReference>
<dbReference type="PANTHER" id="PTHR43498">
    <property type="entry name" value="FERREDOXIN:COB-COM HETERODISULFIDE REDUCTASE SUBUNIT A"/>
    <property type="match status" value="1"/>
</dbReference>